<proteinExistence type="inferred from homology"/>
<dbReference type="InterPro" id="IPR042177">
    <property type="entry name" value="Cell/Rod_1"/>
</dbReference>
<evidence type="ECO:0000259" key="6">
    <source>
        <dbReference type="Pfam" id="PF04085"/>
    </source>
</evidence>
<dbReference type="InterPro" id="IPR055342">
    <property type="entry name" value="MreC_beta-barrel_core"/>
</dbReference>
<evidence type="ECO:0000313" key="7">
    <source>
        <dbReference type="EMBL" id="QCF26582.1"/>
    </source>
</evidence>
<keyword evidence="3 5" id="KW-0133">Cell shape</keyword>
<dbReference type="Pfam" id="PF04085">
    <property type="entry name" value="MreC"/>
    <property type="match status" value="1"/>
</dbReference>
<reference evidence="7 8" key="1">
    <citation type="submission" date="2018-07" db="EMBL/GenBank/DDBJ databases">
        <title>Marsedoiliclastica nanhaica gen. nov. sp. nov., a novel marine hydrocarbonoclastic bacterium isolated from an in-situ enriched hydrocarbon-degrading consortium in deep-sea sediment.</title>
        <authorList>
            <person name="Dong C."/>
            <person name="Ma T."/>
            <person name="Liu R."/>
            <person name="Shao Z."/>
        </authorList>
    </citation>
    <scope>NUCLEOTIDE SEQUENCE [LARGE SCALE GENOMIC DNA]</scope>
    <source>
        <strain evidence="8">soil36-7</strain>
    </source>
</reference>
<comment type="similarity">
    <text evidence="1 5">Belongs to the MreC family.</text>
</comment>
<dbReference type="GO" id="GO:0008360">
    <property type="term" value="P:regulation of cell shape"/>
    <property type="evidence" value="ECO:0007669"/>
    <property type="project" value="UniProtKB-KW"/>
</dbReference>
<dbReference type="InterPro" id="IPR042175">
    <property type="entry name" value="Cell/Rod_MreC_2"/>
</dbReference>
<dbReference type="Gene3D" id="2.40.10.350">
    <property type="entry name" value="Rod shape-determining protein MreC, domain 2"/>
    <property type="match status" value="1"/>
</dbReference>
<organism evidence="7 8">
    <name type="scientific">Hydrocarboniclastica marina</name>
    <dbReference type="NCBI Taxonomy" id="2259620"/>
    <lineage>
        <taxon>Bacteria</taxon>
        <taxon>Pseudomonadati</taxon>
        <taxon>Pseudomonadota</taxon>
        <taxon>Gammaproteobacteria</taxon>
        <taxon>Alteromonadales</taxon>
        <taxon>Alteromonadaceae</taxon>
        <taxon>Hydrocarboniclastica</taxon>
    </lineage>
</organism>
<accession>A0A4P7XJN6</accession>
<dbReference type="OrthoDB" id="9808025at2"/>
<keyword evidence="8" id="KW-1185">Reference proteome</keyword>
<comment type="function">
    <text evidence="5">Involved in formation and maintenance of cell shape.</text>
</comment>
<name>A0A4P7XJN6_9ALTE</name>
<dbReference type="NCBIfam" id="TIGR00219">
    <property type="entry name" value="mreC"/>
    <property type="match status" value="1"/>
</dbReference>
<dbReference type="Gene3D" id="2.40.10.340">
    <property type="entry name" value="Rod shape-determining protein MreC, domain 1"/>
    <property type="match status" value="1"/>
</dbReference>
<evidence type="ECO:0000256" key="2">
    <source>
        <dbReference type="ARBA" id="ARBA00013855"/>
    </source>
</evidence>
<evidence type="ECO:0000256" key="1">
    <source>
        <dbReference type="ARBA" id="ARBA00009369"/>
    </source>
</evidence>
<dbReference type="EMBL" id="CP031093">
    <property type="protein sequence ID" value="QCF26582.1"/>
    <property type="molecule type" value="Genomic_DNA"/>
</dbReference>
<evidence type="ECO:0000313" key="8">
    <source>
        <dbReference type="Proteomes" id="UP000298049"/>
    </source>
</evidence>
<dbReference type="PANTHER" id="PTHR34138:SF1">
    <property type="entry name" value="CELL SHAPE-DETERMINING PROTEIN MREC"/>
    <property type="match status" value="1"/>
</dbReference>
<evidence type="ECO:0000256" key="3">
    <source>
        <dbReference type="ARBA" id="ARBA00022960"/>
    </source>
</evidence>
<gene>
    <name evidence="7" type="ORF">soil367_11925</name>
</gene>
<dbReference type="PIRSF" id="PIRSF038471">
    <property type="entry name" value="MreC"/>
    <property type="match status" value="1"/>
</dbReference>
<dbReference type="AlphaFoldDB" id="A0A4P7XJN6"/>
<feature type="domain" description="Rod shape-determining protein MreC beta-barrel core" evidence="6">
    <location>
        <begin position="120"/>
        <end position="266"/>
    </location>
</feature>
<dbReference type="KEGG" id="hmi:soil367_11925"/>
<dbReference type="GO" id="GO:0005886">
    <property type="term" value="C:plasma membrane"/>
    <property type="evidence" value="ECO:0007669"/>
    <property type="project" value="TreeGrafter"/>
</dbReference>
<dbReference type="Proteomes" id="UP000298049">
    <property type="component" value="Chromosome"/>
</dbReference>
<dbReference type="InterPro" id="IPR007221">
    <property type="entry name" value="MreC"/>
</dbReference>
<sequence length="283" mass="30164">MFVQGPYLSVRLLLVAALALALIIADSQFGQLDRLRSWMGTGVAPIVWLGNVPGRIGAWSEDLVTGRGVLKERNDSLNSRLLVLERRAQKYAALAAENSRLRELLNASARVDDTVVVADVIGVTPDPFSHEIIIDKGSRDGISIGQAVLDAEGLMGQVVQVNEFTARVLLISDSSHAVPVQVNRNGTRANLLGTGDPDVLELVHVPETSDIRVGDLLVSSGLGGVFPKGYPVARVTEVSHDPGEPFSDVEAEPMAQLNRSQMVLVVFKEGAGSGMAPATEVSE</sequence>
<protein>
    <recommendedName>
        <fullName evidence="2 5">Cell shape-determining protein MreC</fullName>
    </recommendedName>
    <alternativeName>
        <fullName evidence="4 5">Cell shape protein MreC</fullName>
    </alternativeName>
</protein>
<evidence type="ECO:0000256" key="4">
    <source>
        <dbReference type="ARBA" id="ARBA00032089"/>
    </source>
</evidence>
<dbReference type="PANTHER" id="PTHR34138">
    <property type="entry name" value="CELL SHAPE-DETERMINING PROTEIN MREC"/>
    <property type="match status" value="1"/>
</dbReference>
<evidence type="ECO:0000256" key="5">
    <source>
        <dbReference type="PIRNR" id="PIRNR038471"/>
    </source>
</evidence>